<feature type="region of interest" description="Disordered" evidence="1">
    <location>
        <begin position="98"/>
        <end position="117"/>
    </location>
</feature>
<feature type="region of interest" description="Disordered" evidence="1">
    <location>
        <begin position="301"/>
        <end position="353"/>
    </location>
</feature>
<feature type="transmembrane region" description="Helical" evidence="2">
    <location>
        <begin position="52"/>
        <end position="73"/>
    </location>
</feature>
<accession>A0A550BYI5</accession>
<keyword evidence="2" id="KW-1133">Transmembrane helix</keyword>
<keyword evidence="4" id="KW-1185">Reference proteome</keyword>
<name>A0A550BYI5_9AGAR</name>
<dbReference type="EMBL" id="VDMD01000045">
    <property type="protein sequence ID" value="TRM57593.1"/>
    <property type="molecule type" value="Genomic_DNA"/>
</dbReference>
<reference evidence="3 4" key="1">
    <citation type="journal article" date="2019" name="New Phytol.">
        <title>Comparative genomics reveals unique wood-decay strategies and fruiting body development in the Schizophyllaceae.</title>
        <authorList>
            <person name="Almasi E."/>
            <person name="Sahu N."/>
            <person name="Krizsan K."/>
            <person name="Balint B."/>
            <person name="Kovacs G.M."/>
            <person name="Kiss B."/>
            <person name="Cseklye J."/>
            <person name="Drula E."/>
            <person name="Henrissat B."/>
            <person name="Nagy I."/>
            <person name="Chovatia M."/>
            <person name="Adam C."/>
            <person name="LaButti K."/>
            <person name="Lipzen A."/>
            <person name="Riley R."/>
            <person name="Grigoriev I.V."/>
            <person name="Nagy L.G."/>
        </authorList>
    </citation>
    <scope>NUCLEOTIDE SEQUENCE [LARGE SCALE GENOMIC DNA]</scope>
    <source>
        <strain evidence="3 4">NL-1724</strain>
    </source>
</reference>
<protein>
    <submittedName>
        <fullName evidence="3">Uncharacterized protein</fullName>
    </submittedName>
</protein>
<evidence type="ECO:0000313" key="3">
    <source>
        <dbReference type="EMBL" id="TRM57593.1"/>
    </source>
</evidence>
<dbReference type="Proteomes" id="UP000320762">
    <property type="component" value="Unassembled WGS sequence"/>
</dbReference>
<proteinExistence type="predicted"/>
<keyword evidence="2" id="KW-0812">Transmembrane</keyword>
<organism evidence="3 4">
    <name type="scientific">Schizophyllum amplum</name>
    <dbReference type="NCBI Taxonomy" id="97359"/>
    <lineage>
        <taxon>Eukaryota</taxon>
        <taxon>Fungi</taxon>
        <taxon>Dikarya</taxon>
        <taxon>Basidiomycota</taxon>
        <taxon>Agaricomycotina</taxon>
        <taxon>Agaricomycetes</taxon>
        <taxon>Agaricomycetidae</taxon>
        <taxon>Agaricales</taxon>
        <taxon>Schizophyllaceae</taxon>
        <taxon>Schizophyllum</taxon>
    </lineage>
</organism>
<comment type="caution">
    <text evidence="3">The sequence shown here is derived from an EMBL/GenBank/DDBJ whole genome shotgun (WGS) entry which is preliminary data.</text>
</comment>
<dbReference type="OrthoDB" id="2899221at2759"/>
<feature type="compositionally biased region" description="Polar residues" evidence="1">
    <location>
        <begin position="301"/>
        <end position="314"/>
    </location>
</feature>
<evidence type="ECO:0000256" key="1">
    <source>
        <dbReference type="SAM" id="MobiDB-lite"/>
    </source>
</evidence>
<gene>
    <name evidence="3" type="ORF">BD626DRAFT_514396</name>
</gene>
<keyword evidence="2" id="KW-0472">Membrane</keyword>
<evidence type="ECO:0000313" key="4">
    <source>
        <dbReference type="Proteomes" id="UP000320762"/>
    </source>
</evidence>
<sequence>MPHIDTFARFYHRSTGSHDLRAHLQLRSTTPAALDEAEAIASNSGMSTDDSIGITLGIVAGALVLVYACCFLWQRYTRRRASRYHQFSTIDSPALKSTIEPPGFHEKRPVFTAPSKPTPSIRRPLSVLPWKVHSPSPQRANNRISFVGRATNRLSAMFSPARRSRLWAPDPARTAHSGVSPLHRPGAHYAHPPICPKTAACWKVADAVVGPHPSAVALEARRREGGLECKMFRWVADPFTGQVIPRLRTDMDAALDRVVVASPQEDPYPALARSLSGPKIMVTQPSSEAVTAPLQSMNATRPQVLQSRPNNRQAVSHPLSKGNGLLNERRMHVGPTHKENAGPGRAPIRAQAF</sequence>
<dbReference type="AlphaFoldDB" id="A0A550BYI5"/>
<feature type="compositionally biased region" description="Basic and acidic residues" evidence="1">
    <location>
        <begin position="327"/>
        <end position="340"/>
    </location>
</feature>
<evidence type="ECO:0000256" key="2">
    <source>
        <dbReference type="SAM" id="Phobius"/>
    </source>
</evidence>